<proteinExistence type="predicted"/>
<feature type="compositionally biased region" description="Basic and acidic residues" evidence="1">
    <location>
        <begin position="134"/>
        <end position="145"/>
    </location>
</feature>
<dbReference type="EMBL" id="MBFT01000495">
    <property type="protein sequence ID" value="PVU90172.1"/>
    <property type="molecule type" value="Genomic_DNA"/>
</dbReference>
<keyword evidence="3" id="KW-1185">Reference proteome</keyword>
<sequence>MESRPVHVDKLSSKLKTMKFMRKTEGSGLKNKDANLNSKLNSEEHWYMEYTPQELTMFGGTIENKKKIPTISTGSYLNVEKTGNELLTSKQVNEKGVFDRETIGRRSFKEFNSDIEKIEKESIEKVREEISKEQIKKVSTSDKEMSSFYAKKRSKKR</sequence>
<name>A0A2T9YCV5_9FUNG</name>
<dbReference type="AlphaFoldDB" id="A0A2T9YCV5"/>
<organism evidence="2 3">
    <name type="scientific">Furculomyces boomerangus</name>
    <dbReference type="NCBI Taxonomy" id="61424"/>
    <lineage>
        <taxon>Eukaryota</taxon>
        <taxon>Fungi</taxon>
        <taxon>Fungi incertae sedis</taxon>
        <taxon>Zoopagomycota</taxon>
        <taxon>Kickxellomycotina</taxon>
        <taxon>Harpellomycetes</taxon>
        <taxon>Harpellales</taxon>
        <taxon>Harpellaceae</taxon>
        <taxon>Furculomyces</taxon>
    </lineage>
</organism>
<gene>
    <name evidence="2" type="ORF">BB559_004745</name>
</gene>
<accession>A0A2T9YCV5</accession>
<dbReference type="Proteomes" id="UP000245699">
    <property type="component" value="Unassembled WGS sequence"/>
</dbReference>
<dbReference type="InterPro" id="IPR019324">
    <property type="entry name" value="MPP6"/>
</dbReference>
<dbReference type="PANTHER" id="PTHR13582:SF0">
    <property type="entry name" value="M-PHASE PHOSPHOPROTEIN 6"/>
    <property type="match status" value="1"/>
</dbReference>
<evidence type="ECO:0000313" key="3">
    <source>
        <dbReference type="Proteomes" id="UP000245699"/>
    </source>
</evidence>
<dbReference type="PANTHER" id="PTHR13582">
    <property type="entry name" value="M-PHASE PHOSPHOPROTEIN 6"/>
    <property type="match status" value="1"/>
</dbReference>
<dbReference type="OrthoDB" id="20403at2759"/>
<feature type="region of interest" description="Disordered" evidence="1">
    <location>
        <begin position="134"/>
        <end position="157"/>
    </location>
</feature>
<dbReference type="GO" id="GO:0000460">
    <property type="term" value="P:maturation of 5.8S rRNA"/>
    <property type="evidence" value="ECO:0007669"/>
    <property type="project" value="TreeGrafter"/>
</dbReference>
<evidence type="ECO:0000313" key="2">
    <source>
        <dbReference type="EMBL" id="PVU90172.1"/>
    </source>
</evidence>
<evidence type="ECO:0000256" key="1">
    <source>
        <dbReference type="SAM" id="MobiDB-lite"/>
    </source>
</evidence>
<reference evidence="2 3" key="1">
    <citation type="journal article" date="2018" name="MBio">
        <title>Comparative Genomics Reveals the Core Gene Toolbox for the Fungus-Insect Symbiosis.</title>
        <authorList>
            <person name="Wang Y."/>
            <person name="Stata M."/>
            <person name="Wang W."/>
            <person name="Stajich J.E."/>
            <person name="White M.M."/>
            <person name="Moncalvo J.M."/>
        </authorList>
    </citation>
    <scope>NUCLEOTIDE SEQUENCE [LARGE SCALE GENOMIC DNA]</scope>
    <source>
        <strain evidence="2 3">AUS-77-4</strain>
    </source>
</reference>
<evidence type="ECO:0008006" key="4">
    <source>
        <dbReference type="Google" id="ProtNLM"/>
    </source>
</evidence>
<dbReference type="Pfam" id="PF10175">
    <property type="entry name" value="MPP6"/>
    <property type="match status" value="1"/>
</dbReference>
<comment type="caution">
    <text evidence="2">The sequence shown here is derived from an EMBL/GenBank/DDBJ whole genome shotgun (WGS) entry which is preliminary data.</text>
</comment>
<protein>
    <recommendedName>
        <fullName evidence="4">M-phase phosphoprotein 6</fullName>
    </recommendedName>
</protein>